<comment type="caution">
    <text evidence="1">The sequence shown here is derived from an EMBL/GenBank/DDBJ whole genome shotgun (WGS) entry which is preliminary data.</text>
</comment>
<reference evidence="1" key="2">
    <citation type="submission" date="2021-01" db="EMBL/GenBank/DDBJ databases">
        <authorList>
            <person name="Schikora-Tamarit M.A."/>
        </authorList>
    </citation>
    <scope>NUCLEOTIDE SEQUENCE</scope>
    <source>
        <strain evidence="1">NCAIM Y.01608</strain>
    </source>
</reference>
<dbReference type="Proteomes" id="UP000788993">
    <property type="component" value="Unassembled WGS sequence"/>
</dbReference>
<protein>
    <submittedName>
        <fullName evidence="1">Uncharacterized protein</fullName>
    </submittedName>
</protein>
<dbReference type="EMBL" id="JAEUBD010001062">
    <property type="protein sequence ID" value="KAH3667728.1"/>
    <property type="molecule type" value="Genomic_DNA"/>
</dbReference>
<gene>
    <name evidence="1" type="ORF">OGATHE_003251</name>
</gene>
<sequence>MIDWPLVHSSSAHKIAAPRIELVAPDEKVLTGVFMASAVETTVPSFWVRRSGHSSPILRMAFLNDRMIFRAKDMIEALMMEASSRSIKPIVEIVLERTMLAFGRTERTISAALCSWS</sequence>
<keyword evidence="2" id="KW-1185">Reference proteome</keyword>
<evidence type="ECO:0000313" key="2">
    <source>
        <dbReference type="Proteomes" id="UP000788993"/>
    </source>
</evidence>
<reference evidence="1" key="1">
    <citation type="journal article" date="2021" name="Open Biol.">
        <title>Shared evolutionary footprints suggest mitochondrial oxidative damage underlies multiple complex I losses in fungi.</title>
        <authorList>
            <person name="Schikora-Tamarit M.A."/>
            <person name="Marcet-Houben M."/>
            <person name="Nosek J."/>
            <person name="Gabaldon T."/>
        </authorList>
    </citation>
    <scope>NUCLEOTIDE SEQUENCE</scope>
    <source>
        <strain evidence="1">NCAIM Y.01608</strain>
    </source>
</reference>
<evidence type="ECO:0000313" key="1">
    <source>
        <dbReference type="EMBL" id="KAH3667728.1"/>
    </source>
</evidence>
<dbReference type="AlphaFoldDB" id="A0A9P8T654"/>
<organism evidence="1 2">
    <name type="scientific">Ogataea polymorpha</name>
    <dbReference type="NCBI Taxonomy" id="460523"/>
    <lineage>
        <taxon>Eukaryota</taxon>
        <taxon>Fungi</taxon>
        <taxon>Dikarya</taxon>
        <taxon>Ascomycota</taxon>
        <taxon>Saccharomycotina</taxon>
        <taxon>Pichiomycetes</taxon>
        <taxon>Pichiales</taxon>
        <taxon>Pichiaceae</taxon>
        <taxon>Ogataea</taxon>
    </lineage>
</organism>
<proteinExistence type="predicted"/>
<name>A0A9P8T654_9ASCO</name>
<accession>A0A9P8T654</accession>